<dbReference type="EMBL" id="JAIKTU010000017">
    <property type="protein sequence ID" value="MBY0757139.1"/>
    <property type="molecule type" value="Genomic_DNA"/>
</dbReference>
<keyword evidence="2" id="KW-0732">Signal</keyword>
<dbReference type="InterPro" id="IPR008979">
    <property type="entry name" value="Galactose-bd-like_sf"/>
</dbReference>
<dbReference type="InterPro" id="IPR000421">
    <property type="entry name" value="FA58C"/>
</dbReference>
<comment type="caution">
    <text evidence="4">The sequence shown here is derived from an EMBL/GenBank/DDBJ whole genome shotgun (WGS) entry which is preliminary data.</text>
</comment>
<dbReference type="InterPro" id="IPR013783">
    <property type="entry name" value="Ig-like_fold"/>
</dbReference>
<dbReference type="RefSeq" id="WP_221862281.1">
    <property type="nucleotide sequence ID" value="NZ_JAIKTU010000017.1"/>
</dbReference>
<evidence type="ECO:0000256" key="1">
    <source>
        <dbReference type="ARBA" id="ARBA00023295"/>
    </source>
</evidence>
<dbReference type="SMART" id="SM00776">
    <property type="entry name" value="NPCBM"/>
    <property type="match status" value="1"/>
</dbReference>
<dbReference type="PROSITE" id="PS50022">
    <property type="entry name" value="FA58C_3"/>
    <property type="match status" value="1"/>
</dbReference>
<feature type="domain" description="F5/8 type C" evidence="3">
    <location>
        <begin position="846"/>
        <end position="971"/>
    </location>
</feature>
<organism evidence="4 5">
    <name type="scientific">Clostridium sardiniense</name>
    <name type="common">Clostridium absonum</name>
    <dbReference type="NCBI Taxonomy" id="29369"/>
    <lineage>
        <taxon>Bacteria</taxon>
        <taxon>Bacillati</taxon>
        <taxon>Bacillota</taxon>
        <taxon>Clostridia</taxon>
        <taxon>Eubacteriales</taxon>
        <taxon>Clostridiaceae</taxon>
        <taxon>Clostridium</taxon>
    </lineage>
</organism>
<dbReference type="Pfam" id="PF00754">
    <property type="entry name" value="F5_F8_type_C"/>
    <property type="match status" value="1"/>
</dbReference>
<protein>
    <submittedName>
        <fullName evidence="4">NPCBM/NEW2 domain-containing protein</fullName>
    </submittedName>
</protein>
<evidence type="ECO:0000259" key="3">
    <source>
        <dbReference type="PROSITE" id="PS50022"/>
    </source>
</evidence>
<keyword evidence="1" id="KW-0326">Glycosidase</keyword>
<evidence type="ECO:0000313" key="4">
    <source>
        <dbReference type="EMBL" id="MBY0757139.1"/>
    </source>
</evidence>
<dbReference type="Gene3D" id="2.60.120.260">
    <property type="entry name" value="Galactose-binding domain-like"/>
    <property type="match status" value="1"/>
</dbReference>
<dbReference type="InterPro" id="IPR013222">
    <property type="entry name" value="Glyco_hyd_98_carb-bd"/>
</dbReference>
<evidence type="ECO:0000256" key="2">
    <source>
        <dbReference type="SAM" id="SignalP"/>
    </source>
</evidence>
<reference evidence="4 5" key="1">
    <citation type="journal article" date="2021" name="Cell Host Microbe">
        <title>in vivo commensal control of Clostridioides difficile virulence.</title>
        <authorList>
            <person name="Girinathan B.P."/>
            <person name="Dibenedetto N."/>
            <person name="Worley J.N."/>
            <person name="Peltier J."/>
            <person name="Arrieta-Ortiz M.L."/>
            <person name="Rupa Christinal Immanuel S."/>
            <person name="Lavin R."/>
            <person name="Delaney M.L."/>
            <person name="Cummins C."/>
            <person name="Hoffmann M."/>
            <person name="Luo Y."/>
            <person name="Gonzalez-Escalona N."/>
            <person name="Allard M."/>
            <person name="Onderdonk A.B."/>
            <person name="Gerber G.K."/>
            <person name="Sonenshein A.L."/>
            <person name="Baliga N."/>
            <person name="Dupuy B."/>
            <person name="Bry L."/>
        </authorList>
    </citation>
    <scope>NUCLEOTIDE SEQUENCE [LARGE SCALE GENOMIC DNA]</scope>
    <source>
        <strain evidence="4 5">DSM 599</strain>
    </source>
</reference>
<dbReference type="Proteomes" id="UP001299068">
    <property type="component" value="Unassembled WGS sequence"/>
</dbReference>
<dbReference type="Pfam" id="PF08305">
    <property type="entry name" value="NPCBM"/>
    <property type="match status" value="1"/>
</dbReference>
<proteinExistence type="predicted"/>
<dbReference type="Gene3D" id="2.60.40.10">
    <property type="entry name" value="Immunoglobulins"/>
    <property type="match status" value="1"/>
</dbReference>
<dbReference type="SUPFAM" id="SSF49785">
    <property type="entry name" value="Galactose-binding domain-like"/>
    <property type="match status" value="2"/>
</dbReference>
<feature type="signal peptide" evidence="2">
    <location>
        <begin position="1"/>
        <end position="23"/>
    </location>
</feature>
<keyword evidence="5" id="KW-1185">Reference proteome</keyword>
<dbReference type="InterPro" id="IPR038637">
    <property type="entry name" value="NPCBM_sf"/>
</dbReference>
<sequence length="993" mass="112421">MINKRKICSFLAGCLITSLTFQGSMVFASESINKNNIIQTEDQSNANYMFLSDLGYIENMSNTAWGNIKKDKNTDGGKIALNVEGEVLQFNKGIGAHATSNVVFDVSKYSQTYSRFTTYAGIDRSQWDKGDGIKVAIFTSNDGKQWTEVAKTNVLKGNKNATFIDVNIKGAKYLKLYADKNGDNGNDHAVYGSPRILKPNYDINTEYLDSIKRVTQYDELIKKTYTINDEISGDYEKLLLQRTFVKRAGFNTLQEIAKLGDKYKDTINWLVDNKKALNLYVTGGELEWGGNYSTSIKALADIRDKYKNDFNDTKNGDLYLKMAIATSLSHSKSIGLWTGNSKASNACERYKIYKDLYDNGLMNKGGYSGLFKDLPVELMRWVMNNNIDDEEINWLVNNALDKKAKNKSYLDAYTYITYTNGFNYNKDKYYDKSKFDEWNKKYNIESLSDYGKRGTHKLWMVFEEGSVCGGLAKTYANLAQVFGTPAAVIGQPGHAAALTYNKNAQGKGIWSIKNDISGWVKSEKGERMPLGWGSKDWDSYYSVSYILLAQHALDDYDNLIKASYYNYLADVYNGNPEKQIDIYKKALTIQNYNLDSLVGLINAYKGSGNKTSNDYLYLAKRASNGLEFFPLPYVDVMKLLDKNITNDSDKVIFDMLKTKTLKRASEATASDSVQANACKTMAKHLLGQNKVELATFSFDGKNADKIKINDIYSNSSIRWEYSVDGWATKKETNSKEVTLTKEELEKVNSKQDIQISLVGTPQIYTIDITQHDAPSKLYVNDLENQFRGINGNLEYSEDGGNTWNKYDASSTRFTGNKTVHVRYASSGNKMQSNTVKYKFTEDNQPDTRKYIQLEGITLNSYSSQENNREAAALNMIDGNINTGWHNTWNGEKNKYYSVKFNKPHYITSIEYKPSNVNGRLKNVDIYTSLDGINWTKSGEVRNLQNNDNVKTLNLNTPTNAKFVKLQAVNSYGNPENVFFTGRMLNFFEDTTKK</sequence>
<accession>A0ABS7L244</accession>
<keyword evidence="1" id="KW-0378">Hydrolase</keyword>
<feature type="chain" id="PRO_5046701054" evidence="2">
    <location>
        <begin position="24"/>
        <end position="993"/>
    </location>
</feature>
<name>A0ABS7L244_CLOSR</name>
<dbReference type="Gene3D" id="2.60.120.1060">
    <property type="entry name" value="NPCBM/NEW2 domain"/>
    <property type="match status" value="1"/>
</dbReference>
<evidence type="ECO:0000313" key="5">
    <source>
        <dbReference type="Proteomes" id="UP001299068"/>
    </source>
</evidence>
<gene>
    <name evidence="4" type="ORF">K5V21_17040</name>
</gene>